<evidence type="ECO:0000256" key="5">
    <source>
        <dbReference type="ARBA" id="ARBA00022490"/>
    </source>
</evidence>
<dbReference type="GO" id="GO:0005643">
    <property type="term" value="C:nuclear pore"/>
    <property type="evidence" value="ECO:0007669"/>
    <property type="project" value="TreeGrafter"/>
</dbReference>
<dbReference type="GO" id="GO:0005049">
    <property type="term" value="F:nuclear export signal receptor activity"/>
    <property type="evidence" value="ECO:0007669"/>
    <property type="project" value="InterPro"/>
</dbReference>
<reference evidence="8" key="2">
    <citation type="submission" date="2020-07" db="EMBL/GenBank/DDBJ databases">
        <authorList>
            <person name="Vera ALvarez R."/>
            <person name="Arias-Moreno D.M."/>
            <person name="Jimenez-Jacinto V."/>
            <person name="Jimenez-Bremont J.F."/>
            <person name="Swaminathan K."/>
            <person name="Moose S.P."/>
            <person name="Guerrero-Gonzalez M.L."/>
            <person name="Marino-Ramirez L."/>
            <person name="Landsman D."/>
            <person name="Rodriguez-Kessler M."/>
            <person name="Delgado-Sanchez P."/>
        </authorList>
    </citation>
    <scope>NUCLEOTIDE SEQUENCE</scope>
    <source>
        <tissue evidence="8">Cladode</tissue>
    </source>
</reference>
<protein>
    <recommendedName>
        <fullName evidence="9">Exportin-1 C-terminal domain-containing protein</fullName>
    </recommendedName>
</protein>
<evidence type="ECO:0000313" key="8">
    <source>
        <dbReference type="EMBL" id="MBA4624871.1"/>
    </source>
</evidence>
<dbReference type="InterPro" id="IPR044189">
    <property type="entry name" value="XPO4/7-like"/>
</dbReference>
<sequence>MYSVQCAAAIDHLASFYFEQIIMGDLPASPALFAFAQHVSDCADVFLEILKTLFEILLFEDAGSHWSLSRPMLSLILLSEEVYAKLKSQIISSQPRDRQQHLHHCFDTLMADVTRSLDSRNRDKFTQNLPRFRKEFRGK</sequence>
<keyword evidence="7" id="KW-0539">Nucleus</keyword>
<evidence type="ECO:0000256" key="7">
    <source>
        <dbReference type="ARBA" id="ARBA00023242"/>
    </source>
</evidence>
<reference evidence="8" key="1">
    <citation type="journal article" date="2013" name="J. Plant Res.">
        <title>Effect of fungi and light on seed germination of three Opuntia species from semiarid lands of central Mexico.</title>
        <authorList>
            <person name="Delgado-Sanchez P."/>
            <person name="Jimenez-Bremont J.F."/>
            <person name="Guerrero-Gonzalez Mde L."/>
            <person name="Flores J."/>
        </authorList>
    </citation>
    <scope>NUCLEOTIDE SEQUENCE</scope>
    <source>
        <tissue evidence="8">Cladode</tissue>
    </source>
</reference>
<dbReference type="GO" id="GO:0005737">
    <property type="term" value="C:cytoplasm"/>
    <property type="evidence" value="ECO:0007669"/>
    <property type="project" value="UniProtKB-SubCell"/>
</dbReference>
<comment type="subcellular location">
    <subcellularLocation>
        <location evidence="2">Cytoplasm</location>
    </subcellularLocation>
    <subcellularLocation>
        <location evidence="1">Nucleus</location>
    </subcellularLocation>
</comment>
<keyword evidence="5" id="KW-0963">Cytoplasm</keyword>
<proteinExistence type="inferred from homology"/>
<keyword evidence="6" id="KW-0653">Protein transport</keyword>
<dbReference type="EMBL" id="GISG01049252">
    <property type="protein sequence ID" value="MBA4624871.1"/>
    <property type="molecule type" value="Transcribed_RNA"/>
</dbReference>
<dbReference type="GO" id="GO:0006611">
    <property type="term" value="P:protein export from nucleus"/>
    <property type="evidence" value="ECO:0007669"/>
    <property type="project" value="TreeGrafter"/>
</dbReference>
<evidence type="ECO:0000256" key="1">
    <source>
        <dbReference type="ARBA" id="ARBA00004123"/>
    </source>
</evidence>
<evidence type="ECO:0000256" key="3">
    <source>
        <dbReference type="ARBA" id="ARBA00009466"/>
    </source>
</evidence>
<evidence type="ECO:0000256" key="2">
    <source>
        <dbReference type="ARBA" id="ARBA00004496"/>
    </source>
</evidence>
<comment type="similarity">
    <text evidence="3">Belongs to the exportin family.</text>
</comment>
<evidence type="ECO:0000256" key="4">
    <source>
        <dbReference type="ARBA" id="ARBA00022448"/>
    </source>
</evidence>
<dbReference type="PANTHER" id="PTHR12596">
    <property type="entry name" value="EXPORTIN 4,7-RELATED"/>
    <property type="match status" value="1"/>
</dbReference>
<accession>A0A7C8YS36</accession>
<keyword evidence="4" id="KW-0813">Transport</keyword>
<evidence type="ECO:0008006" key="9">
    <source>
        <dbReference type="Google" id="ProtNLM"/>
    </source>
</evidence>
<dbReference type="AlphaFoldDB" id="A0A7C8YS36"/>
<dbReference type="PANTHER" id="PTHR12596:SF2">
    <property type="entry name" value="EXPORTIN-7 ISOFORM X1"/>
    <property type="match status" value="1"/>
</dbReference>
<evidence type="ECO:0000256" key="6">
    <source>
        <dbReference type="ARBA" id="ARBA00022927"/>
    </source>
</evidence>
<name>A0A7C8YS36_OPUST</name>
<organism evidence="8">
    <name type="scientific">Opuntia streptacantha</name>
    <name type="common">Prickly pear cactus</name>
    <name type="synonym">Opuntia cardona</name>
    <dbReference type="NCBI Taxonomy" id="393608"/>
    <lineage>
        <taxon>Eukaryota</taxon>
        <taxon>Viridiplantae</taxon>
        <taxon>Streptophyta</taxon>
        <taxon>Embryophyta</taxon>
        <taxon>Tracheophyta</taxon>
        <taxon>Spermatophyta</taxon>
        <taxon>Magnoliopsida</taxon>
        <taxon>eudicotyledons</taxon>
        <taxon>Gunneridae</taxon>
        <taxon>Pentapetalae</taxon>
        <taxon>Caryophyllales</taxon>
        <taxon>Cactineae</taxon>
        <taxon>Cactaceae</taxon>
        <taxon>Opuntioideae</taxon>
        <taxon>Opuntia</taxon>
    </lineage>
</organism>